<keyword evidence="5" id="KW-1185">Reference proteome</keyword>
<dbReference type="EMBL" id="SDVB01000238">
    <property type="protein sequence ID" value="RYC12226.1"/>
    <property type="molecule type" value="Genomic_DNA"/>
</dbReference>
<keyword evidence="3" id="KW-0732">Signal</keyword>
<accession>A0A4Q2T0T0</accession>
<dbReference type="Proteomes" id="UP000291088">
    <property type="component" value="Unassembled WGS sequence"/>
</dbReference>
<name>A0A4Q2T0T0_9HYPH</name>
<evidence type="ECO:0000313" key="5">
    <source>
        <dbReference type="Proteomes" id="UP000291088"/>
    </source>
</evidence>
<protein>
    <submittedName>
        <fullName evidence="4">DUF2865 domain-containing protein</fullName>
    </submittedName>
</protein>
<dbReference type="Pfam" id="PF11064">
    <property type="entry name" value="DUF2865"/>
    <property type="match status" value="1"/>
</dbReference>
<organism evidence="4 5">
    <name type="scientific">Ciceribacter ferrooxidans</name>
    <dbReference type="NCBI Taxonomy" id="2509717"/>
    <lineage>
        <taxon>Bacteria</taxon>
        <taxon>Pseudomonadati</taxon>
        <taxon>Pseudomonadota</taxon>
        <taxon>Alphaproteobacteria</taxon>
        <taxon>Hyphomicrobiales</taxon>
        <taxon>Rhizobiaceae</taxon>
        <taxon>Ciceribacter</taxon>
    </lineage>
</organism>
<feature type="coiled-coil region" evidence="1">
    <location>
        <begin position="92"/>
        <end position="119"/>
    </location>
</feature>
<sequence>MPYRRSLALLSVMVLATLPVPAVSHASMICDRLRASLVSEPEVVGDTAAMRRFSSAIARQNFEIRKARQRFFDERCGSPSVTDYTATNRPECTALSADIKRLEAEKQQLADRRDAARSGGAQRNEVRQKIIEMMDANRCDEEPVEADVTPADPPRTPYLDMVAPRVGTDGFPTGGWQNGAGDLQTLCVRSCDGAFFPISSNTTPLTFRRDAELCRQMCPGIETELYFRSVTEPESGEMISTVTGRPYRQSPTAFSYQSRRKGEQPSCTCNLTDFYRKMKEQATGANVPDYGSSVIDLKTAGKPVPRQAQPSAPVERPYDPAEKKVRRVGPVFLPSETSGIDLRHPALSGPQPVQQ</sequence>
<dbReference type="OrthoDB" id="7850882at2"/>
<feature type="signal peptide" evidence="3">
    <location>
        <begin position="1"/>
        <end position="22"/>
    </location>
</feature>
<keyword evidence="1" id="KW-0175">Coiled coil</keyword>
<evidence type="ECO:0000313" key="4">
    <source>
        <dbReference type="EMBL" id="RYC12226.1"/>
    </source>
</evidence>
<comment type="caution">
    <text evidence="4">The sequence shown here is derived from an EMBL/GenBank/DDBJ whole genome shotgun (WGS) entry which is preliminary data.</text>
</comment>
<evidence type="ECO:0000256" key="3">
    <source>
        <dbReference type="SAM" id="SignalP"/>
    </source>
</evidence>
<dbReference type="InterPro" id="IPR021293">
    <property type="entry name" value="DUF2865"/>
</dbReference>
<feature type="chain" id="PRO_5020995922" evidence="3">
    <location>
        <begin position="23"/>
        <end position="355"/>
    </location>
</feature>
<gene>
    <name evidence="4" type="ORF">EUU22_14345</name>
</gene>
<reference evidence="4 5" key="1">
    <citation type="submission" date="2019-01" db="EMBL/GenBank/DDBJ databases">
        <authorList>
            <person name="Deng T."/>
        </authorList>
    </citation>
    <scope>NUCLEOTIDE SEQUENCE [LARGE SCALE GENOMIC DNA]</scope>
    <source>
        <strain evidence="4 5">F8825</strain>
    </source>
</reference>
<evidence type="ECO:0000256" key="1">
    <source>
        <dbReference type="SAM" id="Coils"/>
    </source>
</evidence>
<evidence type="ECO:0000256" key="2">
    <source>
        <dbReference type="SAM" id="MobiDB-lite"/>
    </source>
</evidence>
<feature type="region of interest" description="Disordered" evidence="2">
    <location>
        <begin position="301"/>
        <end position="355"/>
    </location>
</feature>
<dbReference type="AlphaFoldDB" id="A0A4Q2T0T0"/>
<proteinExistence type="predicted"/>
<dbReference type="RefSeq" id="WP_129332653.1">
    <property type="nucleotide sequence ID" value="NZ_SDVB01000238.1"/>
</dbReference>